<comment type="caution">
    <text evidence="1">The sequence shown here is derived from an EMBL/GenBank/DDBJ whole genome shotgun (WGS) entry which is preliminary data.</text>
</comment>
<protein>
    <submittedName>
        <fullName evidence="1">Uncharacterized protein</fullName>
    </submittedName>
</protein>
<name>A0A2A5T6S1_9GAMM</name>
<dbReference type="Proteomes" id="UP000219020">
    <property type="component" value="Unassembled WGS sequence"/>
</dbReference>
<reference evidence="2" key="1">
    <citation type="submission" date="2017-04" db="EMBL/GenBank/DDBJ databases">
        <title>Genome evolution of the luminous symbionts of deep sea anglerfish.</title>
        <authorList>
            <person name="Hendry T.A."/>
        </authorList>
    </citation>
    <scope>NUCLEOTIDE SEQUENCE [LARGE SCALE GENOMIC DNA]</scope>
</reference>
<proteinExistence type="predicted"/>
<keyword evidence="2" id="KW-1185">Reference proteome</keyword>
<accession>A0A2A5T6S1</accession>
<sequence length="43" mass="4985">MPTIKNKVFIDEQPSFADGRERFDNWKISTILGKIILVLSSLY</sequence>
<dbReference type="EMBL" id="NBYY01000009">
    <property type="protein sequence ID" value="PCS23826.1"/>
    <property type="molecule type" value="Genomic_DNA"/>
</dbReference>
<organism evidence="1 2">
    <name type="scientific">Candidatus Enterovibrio escicola</name>
    <dbReference type="NCBI Taxonomy" id="1927127"/>
    <lineage>
        <taxon>Bacteria</taxon>
        <taxon>Pseudomonadati</taxon>
        <taxon>Pseudomonadota</taxon>
        <taxon>Gammaproteobacteria</taxon>
        <taxon>Vibrionales</taxon>
        <taxon>Vibrionaceae</taxon>
        <taxon>Enterovibrio</taxon>
    </lineage>
</organism>
<gene>
    <name evidence="1" type="ORF">BTN49_0797</name>
</gene>
<evidence type="ECO:0000313" key="2">
    <source>
        <dbReference type="Proteomes" id="UP000219020"/>
    </source>
</evidence>
<dbReference type="AlphaFoldDB" id="A0A2A5T6S1"/>
<evidence type="ECO:0000313" key="1">
    <source>
        <dbReference type="EMBL" id="PCS23826.1"/>
    </source>
</evidence>